<comment type="caution">
    <text evidence="1">The sequence shown here is derived from an EMBL/GenBank/DDBJ whole genome shotgun (WGS) entry which is preliminary data.</text>
</comment>
<dbReference type="Proteomes" id="UP000593564">
    <property type="component" value="Unassembled WGS sequence"/>
</dbReference>
<dbReference type="AlphaFoldDB" id="A0A7J7GJP4"/>
<accession>A0A7J7GJP4</accession>
<evidence type="ECO:0000313" key="2">
    <source>
        <dbReference type="Proteomes" id="UP000593564"/>
    </source>
</evidence>
<reference evidence="2" key="1">
    <citation type="journal article" date="2020" name="Nat. Commun.">
        <title>Genome assembly of wild tea tree DASZ reveals pedigree and selection history of tea varieties.</title>
        <authorList>
            <person name="Zhang W."/>
            <person name="Zhang Y."/>
            <person name="Qiu H."/>
            <person name="Guo Y."/>
            <person name="Wan H."/>
            <person name="Zhang X."/>
            <person name="Scossa F."/>
            <person name="Alseekh S."/>
            <person name="Zhang Q."/>
            <person name="Wang P."/>
            <person name="Xu L."/>
            <person name="Schmidt M.H."/>
            <person name="Jia X."/>
            <person name="Li D."/>
            <person name="Zhu A."/>
            <person name="Guo F."/>
            <person name="Chen W."/>
            <person name="Ni D."/>
            <person name="Usadel B."/>
            <person name="Fernie A.R."/>
            <person name="Wen W."/>
        </authorList>
    </citation>
    <scope>NUCLEOTIDE SEQUENCE [LARGE SCALE GENOMIC DNA]</scope>
    <source>
        <strain evidence="2">cv. G240</strain>
    </source>
</reference>
<organism evidence="1 2">
    <name type="scientific">Camellia sinensis</name>
    <name type="common">Tea plant</name>
    <name type="synonym">Thea sinensis</name>
    <dbReference type="NCBI Taxonomy" id="4442"/>
    <lineage>
        <taxon>Eukaryota</taxon>
        <taxon>Viridiplantae</taxon>
        <taxon>Streptophyta</taxon>
        <taxon>Embryophyta</taxon>
        <taxon>Tracheophyta</taxon>
        <taxon>Spermatophyta</taxon>
        <taxon>Magnoliopsida</taxon>
        <taxon>eudicotyledons</taxon>
        <taxon>Gunneridae</taxon>
        <taxon>Pentapetalae</taxon>
        <taxon>asterids</taxon>
        <taxon>Ericales</taxon>
        <taxon>Theaceae</taxon>
        <taxon>Camellia</taxon>
    </lineage>
</organism>
<name>A0A7J7GJP4_CAMSI</name>
<reference evidence="1 2" key="2">
    <citation type="submission" date="2020-07" db="EMBL/GenBank/DDBJ databases">
        <title>Genome assembly of wild tea tree DASZ reveals pedigree and selection history of tea varieties.</title>
        <authorList>
            <person name="Zhang W."/>
        </authorList>
    </citation>
    <scope>NUCLEOTIDE SEQUENCE [LARGE SCALE GENOMIC DNA]</scope>
    <source>
        <strain evidence="2">cv. G240</strain>
        <tissue evidence="1">Leaf</tissue>
    </source>
</reference>
<sequence length="59" mass="6738">MAVMMTEKDKVLGETALKAVKEGGLSHRNLMMLIEEREQLNAILHCSLHFVEIRHSNSF</sequence>
<gene>
    <name evidence="1" type="ORF">HYC85_021288</name>
</gene>
<keyword evidence="2" id="KW-1185">Reference proteome</keyword>
<protein>
    <submittedName>
        <fullName evidence="1">Uncharacterized protein</fullName>
    </submittedName>
</protein>
<proteinExistence type="predicted"/>
<evidence type="ECO:0000313" key="1">
    <source>
        <dbReference type="EMBL" id="KAF5940121.1"/>
    </source>
</evidence>
<dbReference type="EMBL" id="JACBKZ010000010">
    <property type="protein sequence ID" value="KAF5940121.1"/>
    <property type="molecule type" value="Genomic_DNA"/>
</dbReference>